<dbReference type="EMBL" id="LKCM01000193">
    <property type="protein sequence ID" value="KPQ42934.1"/>
    <property type="molecule type" value="Genomic_DNA"/>
</dbReference>
<name>A0A0P8DYP0_9EURY</name>
<feature type="transmembrane region" description="Helical" evidence="1">
    <location>
        <begin position="346"/>
        <end position="368"/>
    </location>
</feature>
<keyword evidence="1" id="KW-0812">Transmembrane</keyword>
<accession>A0A0P8DYP0</accession>
<organism evidence="2 3">
    <name type="scientific">Candidatus Methanoperedens nitratireducens</name>
    <dbReference type="NCBI Taxonomy" id="1392998"/>
    <lineage>
        <taxon>Archaea</taxon>
        <taxon>Methanobacteriati</taxon>
        <taxon>Methanobacteriota</taxon>
        <taxon>Stenosarchaea group</taxon>
        <taxon>Methanomicrobia</taxon>
        <taxon>Methanosarcinales</taxon>
        <taxon>ANME-2 cluster</taxon>
        <taxon>Candidatus Methanoperedentaceae</taxon>
        <taxon>Candidatus Methanoperedens</taxon>
    </lineage>
</organism>
<evidence type="ECO:0000256" key="1">
    <source>
        <dbReference type="SAM" id="Phobius"/>
    </source>
</evidence>
<dbReference type="Proteomes" id="UP000050360">
    <property type="component" value="Unassembled WGS sequence"/>
</dbReference>
<evidence type="ECO:0000313" key="3">
    <source>
        <dbReference type="Proteomes" id="UP000050360"/>
    </source>
</evidence>
<dbReference type="Gene3D" id="3.90.10.10">
    <property type="entry name" value="Cytochrome C3"/>
    <property type="match status" value="1"/>
</dbReference>
<sequence>MRQGTFPISPLSRSRVSIHGNQTEHTALGMKLNCETCHDSNRLSRFHKPTLAWERPVGMVVDSRDARCTDCHNTHIKQTVQKVTCTTCHSGYDASHYSSLIVENINKTLTCGVCHNEIKNEFHNLTVPDKEFVKPRIKTKDTVILSCDSCHNATGKEKFHYSEFPTGTIQSPGWNNWSNGTRVNKCQDCHVKNGGEQPFKATNLTYPLHRDASDCTLCHGGDTPISLHVLQKSTGVPYIKDIILVPQKSYAGENISISVLAVAGWDASIANVEYFIDIVGEGGSGRNLTSGKELAGGQVREAFADMDTTDLKEGTHIVSVHAQDSKGRWGDVLPAPFVINKEIRAWYLFRHWELVFLVAGVLVLIYLFKKFGK</sequence>
<keyword evidence="1" id="KW-1133">Transmembrane helix</keyword>
<comment type="caution">
    <text evidence="2">The sequence shown here is derived from an EMBL/GenBank/DDBJ whole genome shotgun (WGS) entry which is preliminary data.</text>
</comment>
<reference evidence="2 3" key="1">
    <citation type="submission" date="2015-09" db="EMBL/GenBank/DDBJ databases">
        <title>A metagenomics-based metabolic model of nitrate-dependent anaerobic oxidation of methane by Methanoperedens-like archaea.</title>
        <authorList>
            <person name="Arshad A."/>
            <person name="Speth D.R."/>
            <person name="De Graaf R.M."/>
            <person name="Op Den Camp H.J."/>
            <person name="Jetten M.S."/>
            <person name="Welte C.U."/>
        </authorList>
    </citation>
    <scope>NUCLEOTIDE SEQUENCE [LARGE SCALE GENOMIC DNA]</scope>
</reference>
<dbReference type="SUPFAM" id="SSF48695">
    <property type="entry name" value="Multiheme cytochromes"/>
    <property type="match status" value="1"/>
</dbReference>
<dbReference type="AlphaFoldDB" id="A0A0P8DYP0"/>
<dbReference type="InterPro" id="IPR036280">
    <property type="entry name" value="Multihaem_cyt_sf"/>
</dbReference>
<evidence type="ECO:0000313" key="2">
    <source>
        <dbReference type="EMBL" id="KPQ42934.1"/>
    </source>
</evidence>
<protein>
    <submittedName>
        <fullName evidence="2">Uncharacterized protein</fullName>
    </submittedName>
</protein>
<keyword evidence="1" id="KW-0472">Membrane</keyword>
<gene>
    <name evidence="2" type="ORF">MPEBLZ_02500</name>
</gene>
<proteinExistence type="predicted"/>